<reference evidence="2 3" key="1">
    <citation type="journal article" date="2024" name="G3 (Bethesda)">
        <title>Genome assembly of Hibiscus sabdariffa L. provides insights into metabolisms of medicinal natural products.</title>
        <authorList>
            <person name="Kim T."/>
        </authorList>
    </citation>
    <scope>NUCLEOTIDE SEQUENCE [LARGE SCALE GENOMIC DNA]</scope>
    <source>
        <strain evidence="2">TK-2024</strain>
        <tissue evidence="2">Old leaves</tissue>
    </source>
</reference>
<gene>
    <name evidence="2" type="ORF">V6N12_036384</name>
</gene>
<dbReference type="EMBL" id="JBBPBM010000011">
    <property type="protein sequence ID" value="KAK8564256.1"/>
    <property type="molecule type" value="Genomic_DNA"/>
</dbReference>
<keyword evidence="3" id="KW-1185">Reference proteome</keyword>
<sequence>MEISSLPDQHNEGWNNNYERKELQEQGVGDIALEMNKLVHAQTEEVFRRDFESWIANPTFTTMGMVCSKLTSTSSSPRFDV</sequence>
<evidence type="ECO:0000256" key="1">
    <source>
        <dbReference type="SAM" id="MobiDB-lite"/>
    </source>
</evidence>
<name>A0ABR2EUH8_9ROSI</name>
<proteinExistence type="predicted"/>
<dbReference type="Proteomes" id="UP001472677">
    <property type="component" value="Unassembled WGS sequence"/>
</dbReference>
<accession>A0ABR2EUH8</accession>
<comment type="caution">
    <text evidence="2">The sequence shown here is derived from an EMBL/GenBank/DDBJ whole genome shotgun (WGS) entry which is preliminary data.</text>
</comment>
<protein>
    <submittedName>
        <fullName evidence="2">Uncharacterized protein</fullName>
    </submittedName>
</protein>
<feature type="region of interest" description="Disordered" evidence="1">
    <location>
        <begin position="1"/>
        <end position="21"/>
    </location>
</feature>
<organism evidence="2 3">
    <name type="scientific">Hibiscus sabdariffa</name>
    <name type="common">roselle</name>
    <dbReference type="NCBI Taxonomy" id="183260"/>
    <lineage>
        <taxon>Eukaryota</taxon>
        <taxon>Viridiplantae</taxon>
        <taxon>Streptophyta</taxon>
        <taxon>Embryophyta</taxon>
        <taxon>Tracheophyta</taxon>
        <taxon>Spermatophyta</taxon>
        <taxon>Magnoliopsida</taxon>
        <taxon>eudicotyledons</taxon>
        <taxon>Gunneridae</taxon>
        <taxon>Pentapetalae</taxon>
        <taxon>rosids</taxon>
        <taxon>malvids</taxon>
        <taxon>Malvales</taxon>
        <taxon>Malvaceae</taxon>
        <taxon>Malvoideae</taxon>
        <taxon>Hibiscus</taxon>
    </lineage>
</organism>
<evidence type="ECO:0000313" key="3">
    <source>
        <dbReference type="Proteomes" id="UP001472677"/>
    </source>
</evidence>
<evidence type="ECO:0000313" key="2">
    <source>
        <dbReference type="EMBL" id="KAK8564256.1"/>
    </source>
</evidence>
<feature type="compositionally biased region" description="Polar residues" evidence="1">
    <location>
        <begin position="1"/>
        <end position="17"/>
    </location>
</feature>